<protein>
    <submittedName>
        <fullName evidence="10">Response regulator transcription factor</fullName>
    </submittedName>
</protein>
<dbReference type="Gene3D" id="3.40.50.2300">
    <property type="match status" value="1"/>
</dbReference>
<feature type="domain" description="OmpR/PhoB-type" evidence="9">
    <location>
        <begin position="133"/>
        <end position="233"/>
    </location>
</feature>
<dbReference type="InterPro" id="IPR039420">
    <property type="entry name" value="WalR-like"/>
</dbReference>
<dbReference type="PROSITE" id="PS51755">
    <property type="entry name" value="OMPR_PHOB"/>
    <property type="match status" value="1"/>
</dbReference>
<dbReference type="InterPro" id="IPR011006">
    <property type="entry name" value="CheY-like_superfamily"/>
</dbReference>
<feature type="modified residue" description="4-aspartylphosphate" evidence="6">
    <location>
        <position position="55"/>
    </location>
</feature>
<dbReference type="PROSITE" id="PS50110">
    <property type="entry name" value="RESPONSE_REGULATORY"/>
    <property type="match status" value="1"/>
</dbReference>
<evidence type="ECO:0000256" key="5">
    <source>
        <dbReference type="ARBA" id="ARBA00023163"/>
    </source>
</evidence>
<accession>A0A939EES8</accession>
<gene>
    <name evidence="10" type="ORF">JF539_14865</name>
</gene>
<evidence type="ECO:0000313" key="11">
    <source>
        <dbReference type="Proteomes" id="UP000664096"/>
    </source>
</evidence>
<evidence type="ECO:0000256" key="3">
    <source>
        <dbReference type="ARBA" id="ARBA00023015"/>
    </source>
</evidence>
<comment type="caution">
    <text evidence="10">The sequence shown here is derived from an EMBL/GenBank/DDBJ whole genome shotgun (WGS) entry which is preliminary data.</text>
</comment>
<name>A0A939EES8_9HYPH</name>
<evidence type="ECO:0000259" key="8">
    <source>
        <dbReference type="PROSITE" id="PS50110"/>
    </source>
</evidence>
<dbReference type="InterPro" id="IPR036388">
    <property type="entry name" value="WH-like_DNA-bd_sf"/>
</dbReference>
<dbReference type="Pfam" id="PF00486">
    <property type="entry name" value="Trans_reg_C"/>
    <property type="match status" value="1"/>
</dbReference>
<reference evidence="10" key="1">
    <citation type="submission" date="2020-12" db="EMBL/GenBank/DDBJ databases">
        <title>Oil enriched cultivation method for isolating marine PHA-producing bacteria.</title>
        <authorList>
            <person name="Zheng W."/>
            <person name="Yu S."/>
            <person name="Huang Y."/>
        </authorList>
    </citation>
    <scope>NUCLEOTIDE SEQUENCE</scope>
    <source>
        <strain evidence="10">SY-2-12</strain>
    </source>
</reference>
<proteinExistence type="predicted"/>
<dbReference type="InterPro" id="IPR016032">
    <property type="entry name" value="Sig_transdc_resp-reg_C-effctor"/>
</dbReference>
<dbReference type="Gene3D" id="6.10.250.690">
    <property type="match status" value="1"/>
</dbReference>
<dbReference type="SUPFAM" id="SSF52172">
    <property type="entry name" value="CheY-like"/>
    <property type="match status" value="1"/>
</dbReference>
<dbReference type="CDD" id="cd00383">
    <property type="entry name" value="trans_reg_C"/>
    <property type="match status" value="1"/>
</dbReference>
<evidence type="ECO:0000256" key="2">
    <source>
        <dbReference type="ARBA" id="ARBA00023012"/>
    </source>
</evidence>
<dbReference type="InterPro" id="IPR001789">
    <property type="entry name" value="Sig_transdc_resp-reg_receiver"/>
</dbReference>
<dbReference type="GO" id="GO:0005829">
    <property type="term" value="C:cytosol"/>
    <property type="evidence" value="ECO:0007669"/>
    <property type="project" value="TreeGrafter"/>
</dbReference>
<evidence type="ECO:0000256" key="6">
    <source>
        <dbReference type="PROSITE-ProRule" id="PRU00169"/>
    </source>
</evidence>
<dbReference type="CDD" id="cd17574">
    <property type="entry name" value="REC_OmpR"/>
    <property type="match status" value="1"/>
</dbReference>
<keyword evidence="3" id="KW-0805">Transcription regulation</keyword>
<dbReference type="Proteomes" id="UP000664096">
    <property type="component" value="Unassembled WGS sequence"/>
</dbReference>
<dbReference type="SMART" id="SM00862">
    <property type="entry name" value="Trans_reg_C"/>
    <property type="match status" value="1"/>
</dbReference>
<dbReference type="GO" id="GO:0006355">
    <property type="term" value="P:regulation of DNA-templated transcription"/>
    <property type="evidence" value="ECO:0007669"/>
    <property type="project" value="InterPro"/>
</dbReference>
<dbReference type="Pfam" id="PF00072">
    <property type="entry name" value="Response_reg"/>
    <property type="match status" value="1"/>
</dbReference>
<dbReference type="Gene3D" id="1.10.10.10">
    <property type="entry name" value="Winged helix-like DNA-binding domain superfamily/Winged helix DNA-binding domain"/>
    <property type="match status" value="1"/>
</dbReference>
<evidence type="ECO:0000256" key="1">
    <source>
        <dbReference type="ARBA" id="ARBA00022553"/>
    </source>
</evidence>
<feature type="DNA-binding region" description="OmpR/PhoB-type" evidence="7">
    <location>
        <begin position="133"/>
        <end position="233"/>
    </location>
</feature>
<dbReference type="InterPro" id="IPR001867">
    <property type="entry name" value="OmpR/PhoB-type_DNA-bd"/>
</dbReference>
<dbReference type="PANTHER" id="PTHR48111:SF4">
    <property type="entry name" value="DNA-BINDING DUAL TRANSCRIPTIONAL REGULATOR OMPR"/>
    <property type="match status" value="1"/>
</dbReference>
<keyword evidence="5" id="KW-0804">Transcription</keyword>
<evidence type="ECO:0000256" key="4">
    <source>
        <dbReference type="ARBA" id="ARBA00023125"/>
    </source>
</evidence>
<dbReference type="GO" id="GO:0000156">
    <property type="term" value="F:phosphorelay response regulator activity"/>
    <property type="evidence" value="ECO:0007669"/>
    <property type="project" value="TreeGrafter"/>
</dbReference>
<feature type="domain" description="Response regulatory" evidence="8">
    <location>
        <begin position="6"/>
        <end position="119"/>
    </location>
</feature>
<dbReference type="RefSeq" id="WP_207141445.1">
    <property type="nucleotide sequence ID" value="NZ_JAEKJZ010000002.1"/>
</dbReference>
<evidence type="ECO:0000313" key="10">
    <source>
        <dbReference type="EMBL" id="MBN9671628.1"/>
    </source>
</evidence>
<sequence length="251" mass="28112">MQRSFNILVVEDDPEIGLLIKRHLVSNDFKVTLVQDGVEMDRQLKSGRFDLVLLDLMLPGEDGISICRRLRASSPVPIIIVSAKNEDVDRVIGLEIGADDYVAKPFNPRELIARVRALFRRVELGGVTRQTENGKLFFEGWRMDSRSRQLFNAEDALVSLTPAEFDLLQVLAERNGRVLSRDQLIDLTLGRIGASNGRNIDILISRLRSKLEAGGAPYKFIRTVRAGGYEFVAPVTRESAEPVSALAMEHR</sequence>
<dbReference type="SUPFAM" id="SSF46894">
    <property type="entry name" value="C-terminal effector domain of the bipartite response regulators"/>
    <property type="match status" value="1"/>
</dbReference>
<dbReference type="GO" id="GO:0032993">
    <property type="term" value="C:protein-DNA complex"/>
    <property type="evidence" value="ECO:0007669"/>
    <property type="project" value="TreeGrafter"/>
</dbReference>
<dbReference type="PANTHER" id="PTHR48111">
    <property type="entry name" value="REGULATOR OF RPOS"/>
    <property type="match status" value="1"/>
</dbReference>
<dbReference type="GO" id="GO:0000976">
    <property type="term" value="F:transcription cis-regulatory region binding"/>
    <property type="evidence" value="ECO:0007669"/>
    <property type="project" value="TreeGrafter"/>
</dbReference>
<dbReference type="AlphaFoldDB" id="A0A939EES8"/>
<evidence type="ECO:0000256" key="7">
    <source>
        <dbReference type="PROSITE-ProRule" id="PRU01091"/>
    </source>
</evidence>
<keyword evidence="4 7" id="KW-0238">DNA-binding</keyword>
<dbReference type="SMART" id="SM00448">
    <property type="entry name" value="REC"/>
    <property type="match status" value="1"/>
</dbReference>
<evidence type="ECO:0000259" key="9">
    <source>
        <dbReference type="PROSITE" id="PS51755"/>
    </source>
</evidence>
<keyword evidence="1 6" id="KW-0597">Phosphoprotein</keyword>
<keyword evidence="2" id="KW-0902">Two-component regulatory system</keyword>
<organism evidence="10 11">
    <name type="scientific">Roseibium aggregatum</name>
    <dbReference type="NCBI Taxonomy" id="187304"/>
    <lineage>
        <taxon>Bacteria</taxon>
        <taxon>Pseudomonadati</taxon>
        <taxon>Pseudomonadota</taxon>
        <taxon>Alphaproteobacteria</taxon>
        <taxon>Hyphomicrobiales</taxon>
        <taxon>Stappiaceae</taxon>
        <taxon>Roseibium</taxon>
    </lineage>
</organism>
<dbReference type="EMBL" id="JAEKJZ010000002">
    <property type="protein sequence ID" value="MBN9671628.1"/>
    <property type="molecule type" value="Genomic_DNA"/>
</dbReference>